<evidence type="ECO:0000313" key="11">
    <source>
        <dbReference type="EMBL" id="RLN30329.1"/>
    </source>
</evidence>
<keyword evidence="3" id="KW-0808">Transferase</keyword>
<dbReference type="EMBL" id="PQIB02000003">
    <property type="protein sequence ID" value="RLN30329.1"/>
    <property type="molecule type" value="Genomic_DNA"/>
</dbReference>
<dbReference type="OrthoDB" id="432483at2759"/>
<dbReference type="GO" id="GO:0004674">
    <property type="term" value="F:protein serine/threonine kinase activity"/>
    <property type="evidence" value="ECO:0007669"/>
    <property type="project" value="UniProtKB-KW"/>
</dbReference>
<evidence type="ECO:0000256" key="6">
    <source>
        <dbReference type="ARBA" id="ARBA00022840"/>
    </source>
</evidence>
<dbReference type="AlphaFoldDB" id="A0A3L6T0R3"/>
<name>A0A3L6T0R3_PANMI</name>
<evidence type="ECO:0000256" key="5">
    <source>
        <dbReference type="ARBA" id="ARBA00022777"/>
    </source>
</evidence>
<evidence type="ECO:0000256" key="3">
    <source>
        <dbReference type="ARBA" id="ARBA00022679"/>
    </source>
</evidence>
<dbReference type="PANTHER" id="PTHR45637">
    <property type="entry name" value="FLIPPASE KINASE 1-RELATED"/>
    <property type="match status" value="1"/>
</dbReference>
<evidence type="ECO:0000256" key="1">
    <source>
        <dbReference type="ARBA" id="ARBA00012513"/>
    </source>
</evidence>
<evidence type="ECO:0000313" key="12">
    <source>
        <dbReference type="Proteomes" id="UP000275267"/>
    </source>
</evidence>
<keyword evidence="6" id="KW-0067">ATP-binding</keyword>
<gene>
    <name evidence="11" type="ORF">C2845_PM05G05520</name>
</gene>
<keyword evidence="5" id="KW-0418">Kinase</keyword>
<dbReference type="Proteomes" id="UP000275267">
    <property type="component" value="Unassembled WGS sequence"/>
</dbReference>
<keyword evidence="12" id="KW-1185">Reference proteome</keyword>
<dbReference type="InterPro" id="IPR011009">
    <property type="entry name" value="Kinase-like_dom_sf"/>
</dbReference>
<evidence type="ECO:0000256" key="4">
    <source>
        <dbReference type="ARBA" id="ARBA00022741"/>
    </source>
</evidence>
<dbReference type="Pfam" id="PF07714">
    <property type="entry name" value="PK_Tyr_Ser-Thr"/>
    <property type="match status" value="1"/>
</dbReference>
<dbReference type="InterPro" id="IPR000719">
    <property type="entry name" value="Prot_kinase_dom"/>
</dbReference>
<reference evidence="12" key="1">
    <citation type="journal article" date="2019" name="Nat. Commun.">
        <title>The genome of broomcorn millet.</title>
        <authorList>
            <person name="Zou C."/>
            <person name="Miki D."/>
            <person name="Li D."/>
            <person name="Tang Q."/>
            <person name="Xiao L."/>
            <person name="Rajput S."/>
            <person name="Deng P."/>
            <person name="Jia W."/>
            <person name="Huang R."/>
            <person name="Zhang M."/>
            <person name="Sun Y."/>
            <person name="Hu J."/>
            <person name="Fu X."/>
            <person name="Schnable P.S."/>
            <person name="Li F."/>
            <person name="Zhang H."/>
            <person name="Feng B."/>
            <person name="Zhu X."/>
            <person name="Liu R."/>
            <person name="Schnable J.C."/>
            <person name="Zhu J.-K."/>
            <person name="Zhang H."/>
        </authorList>
    </citation>
    <scope>NUCLEOTIDE SEQUENCE [LARGE SCALE GENOMIC DNA]</scope>
</reference>
<feature type="region of interest" description="Disordered" evidence="9">
    <location>
        <begin position="21"/>
        <end position="52"/>
    </location>
</feature>
<organism evidence="11 12">
    <name type="scientific">Panicum miliaceum</name>
    <name type="common">Proso millet</name>
    <name type="synonym">Broomcorn millet</name>
    <dbReference type="NCBI Taxonomy" id="4540"/>
    <lineage>
        <taxon>Eukaryota</taxon>
        <taxon>Viridiplantae</taxon>
        <taxon>Streptophyta</taxon>
        <taxon>Embryophyta</taxon>
        <taxon>Tracheophyta</taxon>
        <taxon>Spermatophyta</taxon>
        <taxon>Magnoliopsida</taxon>
        <taxon>Liliopsida</taxon>
        <taxon>Poales</taxon>
        <taxon>Poaceae</taxon>
        <taxon>PACMAD clade</taxon>
        <taxon>Panicoideae</taxon>
        <taxon>Panicodae</taxon>
        <taxon>Paniceae</taxon>
        <taxon>Panicinae</taxon>
        <taxon>Panicum</taxon>
        <taxon>Panicum sect. Panicum</taxon>
    </lineage>
</organism>
<protein>
    <recommendedName>
        <fullName evidence="1">non-specific serine/threonine protein kinase</fullName>
        <ecNumber evidence="1">2.7.11.1</ecNumber>
    </recommendedName>
</protein>
<feature type="domain" description="Protein kinase" evidence="10">
    <location>
        <begin position="85"/>
        <end position="199"/>
    </location>
</feature>
<sequence length="199" mass="21085">MPPADGDAAAADLAADELQSLSFGSSSDRSRSRSASTVSTATASCSTSSSGPLHLLLSLPPRAATPSAPSPQAVPRLGAVSLSDIRFLRRLGAGDIGSVYLAEVKAKDKPSAGAGVVVAAKVMDRKELEGRNKEGRARTEREILEAVDHPFLPRLYGVAEGDRWSCLLTEFCPGGDLHVLRQRQPHRRFSEAAVRIDDP</sequence>
<keyword evidence="2" id="KW-0723">Serine/threonine-protein kinase</keyword>
<evidence type="ECO:0000259" key="10">
    <source>
        <dbReference type="PROSITE" id="PS50011"/>
    </source>
</evidence>
<comment type="catalytic activity">
    <reaction evidence="7">
        <text>L-threonyl-[protein] + ATP = O-phospho-L-threonyl-[protein] + ADP + H(+)</text>
        <dbReference type="Rhea" id="RHEA:46608"/>
        <dbReference type="Rhea" id="RHEA-COMP:11060"/>
        <dbReference type="Rhea" id="RHEA-COMP:11605"/>
        <dbReference type="ChEBI" id="CHEBI:15378"/>
        <dbReference type="ChEBI" id="CHEBI:30013"/>
        <dbReference type="ChEBI" id="CHEBI:30616"/>
        <dbReference type="ChEBI" id="CHEBI:61977"/>
        <dbReference type="ChEBI" id="CHEBI:456216"/>
        <dbReference type="EC" id="2.7.11.1"/>
    </reaction>
</comment>
<comment type="caution">
    <text evidence="11">The sequence shown here is derived from an EMBL/GenBank/DDBJ whole genome shotgun (WGS) entry which is preliminary data.</text>
</comment>
<evidence type="ECO:0000256" key="9">
    <source>
        <dbReference type="SAM" id="MobiDB-lite"/>
    </source>
</evidence>
<dbReference type="PROSITE" id="PS50011">
    <property type="entry name" value="PROTEIN_KINASE_DOM"/>
    <property type="match status" value="1"/>
</dbReference>
<dbReference type="GO" id="GO:0005524">
    <property type="term" value="F:ATP binding"/>
    <property type="evidence" value="ECO:0007669"/>
    <property type="project" value="UniProtKB-KW"/>
</dbReference>
<dbReference type="InterPro" id="IPR001245">
    <property type="entry name" value="Ser-Thr/Tyr_kinase_cat_dom"/>
</dbReference>
<comment type="catalytic activity">
    <reaction evidence="8">
        <text>L-seryl-[protein] + ATP = O-phospho-L-seryl-[protein] + ADP + H(+)</text>
        <dbReference type="Rhea" id="RHEA:17989"/>
        <dbReference type="Rhea" id="RHEA-COMP:9863"/>
        <dbReference type="Rhea" id="RHEA-COMP:11604"/>
        <dbReference type="ChEBI" id="CHEBI:15378"/>
        <dbReference type="ChEBI" id="CHEBI:29999"/>
        <dbReference type="ChEBI" id="CHEBI:30616"/>
        <dbReference type="ChEBI" id="CHEBI:83421"/>
        <dbReference type="ChEBI" id="CHEBI:456216"/>
        <dbReference type="EC" id="2.7.11.1"/>
    </reaction>
</comment>
<dbReference type="EC" id="2.7.11.1" evidence="1"/>
<dbReference type="SUPFAM" id="SSF56112">
    <property type="entry name" value="Protein kinase-like (PK-like)"/>
    <property type="match status" value="1"/>
</dbReference>
<accession>A0A3L6T0R3</accession>
<proteinExistence type="predicted"/>
<evidence type="ECO:0000256" key="8">
    <source>
        <dbReference type="ARBA" id="ARBA00048679"/>
    </source>
</evidence>
<keyword evidence="4" id="KW-0547">Nucleotide-binding</keyword>
<dbReference type="Gene3D" id="3.30.200.20">
    <property type="entry name" value="Phosphorylase Kinase, domain 1"/>
    <property type="match status" value="1"/>
</dbReference>
<dbReference type="STRING" id="4540.A0A3L6T0R3"/>
<evidence type="ECO:0000256" key="2">
    <source>
        <dbReference type="ARBA" id="ARBA00022527"/>
    </source>
</evidence>
<evidence type="ECO:0000256" key="7">
    <source>
        <dbReference type="ARBA" id="ARBA00047899"/>
    </source>
</evidence>